<dbReference type="NCBIfam" id="TIGR01615">
    <property type="entry name" value="A_thal_3542"/>
    <property type="match status" value="1"/>
</dbReference>
<reference evidence="2" key="3">
    <citation type="submission" date="2020-12" db="UniProtKB">
        <authorList>
            <consortium name="EnsemblPlants"/>
        </authorList>
    </citation>
    <scope>IDENTIFICATION</scope>
</reference>
<dbReference type="EMBL" id="ABEU02000024">
    <property type="status" value="NOT_ANNOTATED_CDS"/>
    <property type="molecule type" value="Genomic_DNA"/>
</dbReference>
<protein>
    <recommendedName>
        <fullName evidence="4">Reverse transcriptase Ty1/copia-type domain-containing protein</fullName>
    </recommendedName>
</protein>
<dbReference type="PANTHER" id="PTHR31579">
    <property type="entry name" value="OS03G0796600 PROTEIN"/>
    <property type="match status" value="1"/>
</dbReference>
<gene>
    <name evidence="2" type="primary">LOC112276512</name>
</gene>
<sequence length="607" mass="67288">MIDAYPLSTPMVERGRDGYDPYHPCEEEEEILKDQYPYLAAIGALLYLATSTRPNIAFAVSVLARHSTRPTPRHWNGIKYLLHYLKDTEDLELYYTKSTNPKLIPLEALISRRSLRDFVPCAISFAAAFSETALSIGEVACSANLTLSSTGLWTTYFLDSTLVRIGDLHIDRLCRAKKEKKKKEKKKGGKKEKKGKKFRSSVIEKTITAYPCIEYTDKMPGFRCPGPTKTAPYGTYSFLQDAQTPTGKDLTRDRRIDRAFDYLPAVDAVPDAPNKFKACRTQQYYAEWMKDMACSASISCSSVGCPISISPASRGRNGDNDNDDLAAMVDDFIESSCYPVSHDGNDSESGLSSSAKSPHALQTLTFIDEGIEAELFNTVGKIILTIDVDTLICNAEGTDCRGGCIKRLVASQLQAAGFDAAVCKSKWKGSGQVLGGTVQMGEYEYIDVEVDCNQSVEHLIVDVDFQDQFVLARATSNYLAALKLLPIVFVGSTKRLGQILHIMAEHVKLSLEKNSMPLPPWRTLDFMNSKWLSPIERVVDKLWPCPARGSSTLSLKGPLASMPEFRQCDVHLVRLRDSLVQEVHSASGWGRTQPHRASKAKRSIGIS</sequence>
<dbReference type="PANTHER" id="PTHR31579:SF39">
    <property type="entry name" value="OS01G0973600 PROTEIN"/>
    <property type="match status" value="1"/>
</dbReference>
<organism evidence="2 3">
    <name type="scientific">Physcomitrium patens</name>
    <name type="common">Spreading-leaved earth moss</name>
    <name type="synonym">Physcomitrella patens</name>
    <dbReference type="NCBI Taxonomy" id="3218"/>
    <lineage>
        <taxon>Eukaryota</taxon>
        <taxon>Viridiplantae</taxon>
        <taxon>Streptophyta</taxon>
        <taxon>Embryophyta</taxon>
        <taxon>Bryophyta</taxon>
        <taxon>Bryophytina</taxon>
        <taxon>Bryopsida</taxon>
        <taxon>Funariidae</taxon>
        <taxon>Funariales</taxon>
        <taxon>Funariaceae</taxon>
        <taxon>Physcomitrium</taxon>
    </lineage>
</organism>
<dbReference type="InterPro" id="IPR006502">
    <property type="entry name" value="PDDEXK-like"/>
</dbReference>
<feature type="region of interest" description="Disordered" evidence="1">
    <location>
        <begin position="179"/>
        <end position="199"/>
    </location>
</feature>
<keyword evidence="3" id="KW-1185">Reference proteome</keyword>
<reference evidence="2 3" key="1">
    <citation type="journal article" date="2008" name="Science">
        <title>The Physcomitrella genome reveals evolutionary insights into the conquest of land by plants.</title>
        <authorList>
            <person name="Rensing S."/>
            <person name="Lang D."/>
            <person name="Zimmer A."/>
            <person name="Terry A."/>
            <person name="Salamov A."/>
            <person name="Shapiro H."/>
            <person name="Nishiyama T."/>
            <person name="Perroud P.-F."/>
            <person name="Lindquist E."/>
            <person name="Kamisugi Y."/>
            <person name="Tanahashi T."/>
            <person name="Sakakibara K."/>
            <person name="Fujita T."/>
            <person name="Oishi K."/>
            <person name="Shin-I T."/>
            <person name="Kuroki Y."/>
            <person name="Toyoda A."/>
            <person name="Suzuki Y."/>
            <person name="Hashimoto A."/>
            <person name="Yamaguchi K."/>
            <person name="Sugano A."/>
            <person name="Kohara Y."/>
            <person name="Fujiyama A."/>
            <person name="Anterola A."/>
            <person name="Aoki S."/>
            <person name="Ashton N."/>
            <person name="Barbazuk W.B."/>
            <person name="Barker E."/>
            <person name="Bennetzen J."/>
            <person name="Bezanilla M."/>
            <person name="Blankenship R."/>
            <person name="Cho S.H."/>
            <person name="Dutcher S."/>
            <person name="Estelle M."/>
            <person name="Fawcett J.A."/>
            <person name="Gundlach H."/>
            <person name="Hanada K."/>
            <person name="Heyl A."/>
            <person name="Hicks K.A."/>
            <person name="Hugh J."/>
            <person name="Lohr M."/>
            <person name="Mayer K."/>
            <person name="Melkozernov A."/>
            <person name="Murata T."/>
            <person name="Nelson D."/>
            <person name="Pils B."/>
            <person name="Prigge M."/>
            <person name="Reiss B."/>
            <person name="Renner T."/>
            <person name="Rombauts S."/>
            <person name="Rushton P."/>
            <person name="Sanderfoot A."/>
            <person name="Schween G."/>
            <person name="Shiu S.-H."/>
            <person name="Stueber K."/>
            <person name="Theodoulou F.L."/>
            <person name="Tu H."/>
            <person name="Van de Peer Y."/>
            <person name="Verrier P.J."/>
            <person name="Waters E."/>
            <person name="Wood A."/>
            <person name="Yang L."/>
            <person name="Cove D."/>
            <person name="Cuming A."/>
            <person name="Hasebe M."/>
            <person name="Lucas S."/>
            <person name="Mishler D.B."/>
            <person name="Reski R."/>
            <person name="Grigoriev I."/>
            <person name="Quatrano R.S."/>
            <person name="Boore J.L."/>
        </authorList>
    </citation>
    <scope>NUCLEOTIDE SEQUENCE [LARGE SCALE GENOMIC DNA]</scope>
    <source>
        <strain evidence="2 3">cv. Gransden 2004</strain>
    </source>
</reference>
<reference evidence="2 3" key="2">
    <citation type="journal article" date="2018" name="Plant J.">
        <title>The Physcomitrella patens chromosome-scale assembly reveals moss genome structure and evolution.</title>
        <authorList>
            <person name="Lang D."/>
            <person name="Ullrich K.K."/>
            <person name="Murat F."/>
            <person name="Fuchs J."/>
            <person name="Jenkins J."/>
            <person name="Haas F.B."/>
            <person name="Piednoel M."/>
            <person name="Gundlach H."/>
            <person name="Van Bel M."/>
            <person name="Meyberg R."/>
            <person name="Vives C."/>
            <person name="Morata J."/>
            <person name="Symeonidi A."/>
            <person name="Hiss M."/>
            <person name="Muchero W."/>
            <person name="Kamisugi Y."/>
            <person name="Saleh O."/>
            <person name="Blanc G."/>
            <person name="Decker E.L."/>
            <person name="van Gessel N."/>
            <person name="Grimwood J."/>
            <person name="Hayes R.D."/>
            <person name="Graham S.W."/>
            <person name="Gunter L.E."/>
            <person name="McDaniel S.F."/>
            <person name="Hoernstein S.N.W."/>
            <person name="Larsson A."/>
            <person name="Li F.W."/>
            <person name="Perroud P.F."/>
            <person name="Phillips J."/>
            <person name="Ranjan P."/>
            <person name="Rokshar D.S."/>
            <person name="Rothfels C.J."/>
            <person name="Schneider L."/>
            <person name="Shu S."/>
            <person name="Stevenson D.W."/>
            <person name="Thummler F."/>
            <person name="Tillich M."/>
            <person name="Villarreal Aguilar J.C."/>
            <person name="Widiez T."/>
            <person name="Wong G.K."/>
            <person name="Wymore A."/>
            <person name="Zhang Y."/>
            <person name="Zimmer A.D."/>
            <person name="Quatrano R.S."/>
            <person name="Mayer K.F.X."/>
            <person name="Goodstein D."/>
            <person name="Casacuberta J.M."/>
            <person name="Vandepoele K."/>
            <person name="Reski R."/>
            <person name="Cuming A.C."/>
            <person name="Tuskan G.A."/>
            <person name="Maumus F."/>
            <person name="Salse J."/>
            <person name="Schmutz J."/>
            <person name="Rensing S.A."/>
        </authorList>
    </citation>
    <scope>NUCLEOTIDE SEQUENCE [LARGE SCALE GENOMIC DNA]</scope>
    <source>
        <strain evidence="2 3">cv. Gransden 2004</strain>
    </source>
</reference>
<evidence type="ECO:0008006" key="4">
    <source>
        <dbReference type="Google" id="ProtNLM"/>
    </source>
</evidence>
<dbReference type="Proteomes" id="UP000006727">
    <property type="component" value="Chromosome 24"/>
</dbReference>
<evidence type="ECO:0000313" key="3">
    <source>
        <dbReference type="Proteomes" id="UP000006727"/>
    </source>
</evidence>
<name>A0A7I4CMW3_PHYPA</name>
<proteinExistence type="predicted"/>
<accession>A0A7I4CMW3</accession>
<dbReference type="FunCoup" id="A0A7I4CMW3">
    <property type="interactions" value="60"/>
</dbReference>
<dbReference type="Gramene" id="Pp3c24_19270V3.3">
    <property type="protein sequence ID" value="Pp3c24_19270V3.3"/>
    <property type="gene ID" value="Pp3c24_19270"/>
</dbReference>
<dbReference type="InParanoid" id="A0A7I4CMW3"/>
<dbReference type="Pfam" id="PF04720">
    <property type="entry name" value="PDDEXK_6"/>
    <property type="match status" value="1"/>
</dbReference>
<dbReference type="EnsemblPlants" id="Pp3c24_19270V3.3">
    <property type="protein sequence ID" value="Pp3c24_19270V3.3"/>
    <property type="gene ID" value="Pp3c24_19270"/>
</dbReference>
<evidence type="ECO:0000313" key="2">
    <source>
        <dbReference type="EnsemblPlants" id="Pp3c24_19270V3.3"/>
    </source>
</evidence>
<dbReference type="AlphaFoldDB" id="A0A7I4CMW3"/>
<feature type="compositionally biased region" description="Basic residues" evidence="1">
    <location>
        <begin position="593"/>
        <end position="607"/>
    </location>
</feature>
<feature type="region of interest" description="Disordered" evidence="1">
    <location>
        <begin position="586"/>
        <end position="607"/>
    </location>
</feature>
<evidence type="ECO:0000256" key="1">
    <source>
        <dbReference type="SAM" id="MobiDB-lite"/>
    </source>
</evidence>